<dbReference type="InterPro" id="IPR023393">
    <property type="entry name" value="START-like_dom_sf"/>
</dbReference>
<evidence type="ECO:0000313" key="3">
    <source>
        <dbReference type="EMBL" id="GGK21505.1"/>
    </source>
</evidence>
<name>A0A8J3FHJ4_9ACTN</name>
<comment type="caution">
    <text evidence="3">The sequence shown here is derived from an EMBL/GenBank/DDBJ whole genome shotgun (WGS) entry which is preliminary data.</text>
</comment>
<dbReference type="SUPFAM" id="SSF55961">
    <property type="entry name" value="Bet v1-like"/>
    <property type="match status" value="1"/>
</dbReference>
<comment type="similarity">
    <text evidence="1">Belongs to the AHA1 family.</text>
</comment>
<keyword evidence="4" id="KW-1185">Reference proteome</keyword>
<organism evidence="3 4">
    <name type="scientific">Pilimelia terevasa</name>
    <dbReference type="NCBI Taxonomy" id="53372"/>
    <lineage>
        <taxon>Bacteria</taxon>
        <taxon>Bacillati</taxon>
        <taxon>Actinomycetota</taxon>
        <taxon>Actinomycetes</taxon>
        <taxon>Micromonosporales</taxon>
        <taxon>Micromonosporaceae</taxon>
        <taxon>Pilimelia</taxon>
    </lineage>
</organism>
<dbReference type="RefSeq" id="WP_189113220.1">
    <property type="nucleotide sequence ID" value="NZ_BMQC01000003.1"/>
</dbReference>
<proteinExistence type="inferred from homology"/>
<evidence type="ECO:0000313" key="4">
    <source>
        <dbReference type="Proteomes" id="UP000662200"/>
    </source>
</evidence>
<dbReference type="AlphaFoldDB" id="A0A8J3FHJ4"/>
<protein>
    <submittedName>
        <fullName evidence="3">Transcriptional regulator</fullName>
    </submittedName>
</protein>
<evidence type="ECO:0000259" key="2">
    <source>
        <dbReference type="Pfam" id="PF08327"/>
    </source>
</evidence>
<accession>A0A8J3FHJ4</accession>
<feature type="domain" description="Activator of Hsp90 ATPase homologue 1/2-like C-terminal" evidence="2">
    <location>
        <begin position="14"/>
        <end position="160"/>
    </location>
</feature>
<gene>
    <name evidence="3" type="ORF">GCM10010124_12460</name>
</gene>
<dbReference type="EMBL" id="BMQC01000003">
    <property type="protein sequence ID" value="GGK21505.1"/>
    <property type="molecule type" value="Genomic_DNA"/>
</dbReference>
<evidence type="ECO:0000256" key="1">
    <source>
        <dbReference type="ARBA" id="ARBA00006817"/>
    </source>
</evidence>
<dbReference type="Gene3D" id="3.30.530.20">
    <property type="match status" value="1"/>
</dbReference>
<reference evidence="3" key="1">
    <citation type="journal article" date="2014" name="Int. J. Syst. Evol. Microbiol.">
        <title>Complete genome sequence of Corynebacterium casei LMG S-19264T (=DSM 44701T), isolated from a smear-ripened cheese.</title>
        <authorList>
            <consortium name="US DOE Joint Genome Institute (JGI-PGF)"/>
            <person name="Walter F."/>
            <person name="Albersmeier A."/>
            <person name="Kalinowski J."/>
            <person name="Ruckert C."/>
        </authorList>
    </citation>
    <scope>NUCLEOTIDE SEQUENCE</scope>
    <source>
        <strain evidence="3">JCM 3091</strain>
    </source>
</reference>
<sequence length="167" mass="18267">MTTDVQVHRIYIKAEAARIWEAITSPDWTVRYGYGGYADYALSAGGAYRHRADEKMQQEGRAAGYDIPEVIVDGEVLECDPPRRLVQTWRMLMDPGTAAEPYTTLTYEIQEQGDGLCRLTLTHEATGAPATAAMTLGDGDAQAGGGGWPWVLSDLKSLLETGHAFSR</sequence>
<dbReference type="InterPro" id="IPR013538">
    <property type="entry name" value="ASHA1/2-like_C"/>
</dbReference>
<reference evidence="3" key="2">
    <citation type="submission" date="2020-09" db="EMBL/GenBank/DDBJ databases">
        <authorList>
            <person name="Sun Q."/>
            <person name="Ohkuma M."/>
        </authorList>
    </citation>
    <scope>NUCLEOTIDE SEQUENCE</scope>
    <source>
        <strain evidence="3">JCM 3091</strain>
    </source>
</reference>
<dbReference type="Pfam" id="PF08327">
    <property type="entry name" value="AHSA1"/>
    <property type="match status" value="1"/>
</dbReference>
<dbReference type="Proteomes" id="UP000662200">
    <property type="component" value="Unassembled WGS sequence"/>
</dbReference>